<dbReference type="InParanoid" id="A0A3Q7GLV6"/>
<dbReference type="AlphaFoldDB" id="A0A3Q7GLV6"/>
<dbReference type="Proteomes" id="UP000004994">
    <property type="component" value="Chromosome 5"/>
</dbReference>
<evidence type="ECO:0000313" key="2">
    <source>
        <dbReference type="Proteomes" id="UP000004994"/>
    </source>
</evidence>
<reference evidence="1" key="2">
    <citation type="submission" date="2019-01" db="UniProtKB">
        <authorList>
            <consortium name="EnsemblPlants"/>
        </authorList>
    </citation>
    <scope>IDENTIFICATION</scope>
    <source>
        <strain evidence="1">cv. Heinz 1706</strain>
    </source>
</reference>
<protein>
    <submittedName>
        <fullName evidence="1">Uncharacterized protein</fullName>
    </submittedName>
</protein>
<dbReference type="EnsemblPlants" id="Solyc05g042070.3.1">
    <property type="protein sequence ID" value="Solyc05g042070.3.1"/>
    <property type="gene ID" value="Solyc05g042070.3"/>
</dbReference>
<evidence type="ECO:0000313" key="1">
    <source>
        <dbReference type="EnsemblPlants" id="Solyc05g042070.3.1"/>
    </source>
</evidence>
<sequence length="57" mass="6561">MFLKGSGIQSRFRHLGSLFVSEFDVHEIIQWVLKFAISLLVAVTICCPSKDYVHFVF</sequence>
<dbReference type="PaxDb" id="4081-Solyc05g042070.2.1"/>
<reference evidence="1" key="1">
    <citation type="journal article" date="2012" name="Nature">
        <title>The tomato genome sequence provides insights into fleshy fruit evolution.</title>
        <authorList>
            <consortium name="Tomato Genome Consortium"/>
        </authorList>
    </citation>
    <scope>NUCLEOTIDE SEQUENCE [LARGE SCALE GENOMIC DNA]</scope>
    <source>
        <strain evidence="1">cv. Heinz 1706</strain>
    </source>
</reference>
<keyword evidence="2" id="KW-1185">Reference proteome</keyword>
<organism evidence="1">
    <name type="scientific">Solanum lycopersicum</name>
    <name type="common">Tomato</name>
    <name type="synonym">Lycopersicon esculentum</name>
    <dbReference type="NCBI Taxonomy" id="4081"/>
    <lineage>
        <taxon>Eukaryota</taxon>
        <taxon>Viridiplantae</taxon>
        <taxon>Streptophyta</taxon>
        <taxon>Embryophyta</taxon>
        <taxon>Tracheophyta</taxon>
        <taxon>Spermatophyta</taxon>
        <taxon>Magnoliopsida</taxon>
        <taxon>eudicotyledons</taxon>
        <taxon>Gunneridae</taxon>
        <taxon>Pentapetalae</taxon>
        <taxon>asterids</taxon>
        <taxon>lamiids</taxon>
        <taxon>Solanales</taxon>
        <taxon>Solanaceae</taxon>
        <taxon>Solanoideae</taxon>
        <taxon>Solaneae</taxon>
        <taxon>Solanum</taxon>
        <taxon>Solanum subgen. Lycopersicon</taxon>
    </lineage>
</organism>
<name>A0A3Q7GLV6_SOLLC</name>
<dbReference type="Gramene" id="Solyc05g042070.3.1">
    <property type="protein sequence ID" value="Solyc05g042070.3.1"/>
    <property type="gene ID" value="Solyc05g042070.3"/>
</dbReference>
<accession>A0A3Q7GLV6</accession>
<proteinExistence type="predicted"/>